<evidence type="ECO:0000256" key="1">
    <source>
        <dbReference type="SAM" id="MobiDB-lite"/>
    </source>
</evidence>
<keyword evidence="6" id="KW-1185">Reference proteome</keyword>
<feature type="compositionally biased region" description="Low complexity" evidence="1">
    <location>
        <begin position="252"/>
        <end position="266"/>
    </location>
</feature>
<name>A0A066VTE0_TILAU</name>
<feature type="domain" description="MHD2" evidence="4">
    <location>
        <begin position="1152"/>
        <end position="1274"/>
    </location>
</feature>
<proteinExistence type="predicted"/>
<evidence type="ECO:0000259" key="4">
    <source>
        <dbReference type="PROSITE" id="PS51259"/>
    </source>
</evidence>
<dbReference type="Proteomes" id="UP000027361">
    <property type="component" value="Unassembled WGS sequence"/>
</dbReference>
<dbReference type="STRING" id="1037660.A0A066VTE0"/>
<dbReference type="InterPro" id="IPR014770">
    <property type="entry name" value="Munc13_1"/>
</dbReference>
<feature type="compositionally biased region" description="Polar residues" evidence="1">
    <location>
        <begin position="1295"/>
        <end position="1304"/>
    </location>
</feature>
<dbReference type="SUPFAM" id="SSF49562">
    <property type="entry name" value="C2 domain (Calcium/lipid-binding domain, CaLB)"/>
    <property type="match status" value="1"/>
</dbReference>
<feature type="compositionally biased region" description="Polar residues" evidence="1">
    <location>
        <begin position="378"/>
        <end position="394"/>
    </location>
</feature>
<comment type="caution">
    <text evidence="5">The sequence shown here is derived from an EMBL/GenBank/DDBJ whole genome shotgun (WGS) entry which is preliminary data.</text>
</comment>
<dbReference type="FunCoup" id="A0A066VTE0">
    <property type="interactions" value="21"/>
</dbReference>
<accession>A0A066VTE0</accession>
<feature type="domain" description="C2" evidence="2">
    <location>
        <begin position="913"/>
        <end position="1033"/>
    </location>
</feature>
<dbReference type="InterPro" id="IPR000008">
    <property type="entry name" value="C2_dom"/>
</dbReference>
<reference evidence="5 6" key="1">
    <citation type="submission" date="2014-05" db="EMBL/GenBank/DDBJ databases">
        <title>Draft genome sequence of a rare smut relative, Tilletiaria anomala UBC 951.</title>
        <authorList>
            <consortium name="DOE Joint Genome Institute"/>
            <person name="Toome M."/>
            <person name="Kuo A."/>
            <person name="Henrissat B."/>
            <person name="Lipzen A."/>
            <person name="Tritt A."/>
            <person name="Yoshinaga Y."/>
            <person name="Zane M."/>
            <person name="Barry K."/>
            <person name="Grigoriev I.V."/>
            <person name="Spatafora J.W."/>
            <person name="Aimea M.C."/>
        </authorList>
    </citation>
    <scope>NUCLEOTIDE SEQUENCE [LARGE SCALE GENOMIC DNA]</scope>
    <source>
        <strain evidence="5 6">UBC 951</strain>
    </source>
</reference>
<evidence type="ECO:0000313" key="5">
    <source>
        <dbReference type="EMBL" id="KDN43538.1"/>
    </source>
</evidence>
<gene>
    <name evidence="5" type="ORF">K437DRAFT_151155</name>
</gene>
<dbReference type="InterPro" id="IPR010439">
    <property type="entry name" value="MUN_dom"/>
</dbReference>
<dbReference type="EMBL" id="JMSN01000060">
    <property type="protein sequence ID" value="KDN43538.1"/>
    <property type="molecule type" value="Genomic_DNA"/>
</dbReference>
<feature type="compositionally biased region" description="Low complexity" evidence="1">
    <location>
        <begin position="50"/>
        <end position="60"/>
    </location>
</feature>
<feature type="domain" description="MHD1" evidence="3">
    <location>
        <begin position="713"/>
        <end position="832"/>
    </location>
</feature>
<dbReference type="RefSeq" id="XP_013242399.1">
    <property type="nucleotide sequence ID" value="XM_013386945.1"/>
</dbReference>
<evidence type="ECO:0000313" key="6">
    <source>
        <dbReference type="Proteomes" id="UP000027361"/>
    </source>
</evidence>
<dbReference type="OMA" id="VLKSPKW"/>
<feature type="region of interest" description="Disordered" evidence="1">
    <location>
        <begin position="1285"/>
        <end position="1318"/>
    </location>
</feature>
<dbReference type="Gene3D" id="2.60.40.150">
    <property type="entry name" value="C2 domain"/>
    <property type="match status" value="1"/>
</dbReference>
<feature type="region of interest" description="Disordered" evidence="1">
    <location>
        <begin position="230"/>
        <end position="277"/>
    </location>
</feature>
<dbReference type="Gene3D" id="1.20.58.1100">
    <property type="match status" value="1"/>
</dbReference>
<dbReference type="PROSITE" id="PS51258">
    <property type="entry name" value="MHD1"/>
    <property type="match status" value="1"/>
</dbReference>
<dbReference type="Pfam" id="PF00168">
    <property type="entry name" value="C2"/>
    <property type="match status" value="1"/>
</dbReference>
<protein>
    <submittedName>
        <fullName evidence="5">Uncharacterized protein</fullName>
    </submittedName>
</protein>
<dbReference type="PROSITE" id="PS51259">
    <property type="entry name" value="MHD2"/>
    <property type="match status" value="1"/>
</dbReference>
<dbReference type="PROSITE" id="PS50004">
    <property type="entry name" value="C2"/>
    <property type="match status" value="1"/>
</dbReference>
<dbReference type="SMART" id="SM00239">
    <property type="entry name" value="C2"/>
    <property type="match status" value="1"/>
</dbReference>
<dbReference type="CDD" id="cd04043">
    <property type="entry name" value="C2_Munc13_fungal"/>
    <property type="match status" value="1"/>
</dbReference>
<sequence length="1385" mass="155464">MTTRSARSTRSSTDVLTDGDVYAFLLQTALLQHIAKPRPPESNQVRADSHASSTSTATAGSTVISALPSKSVTGSSSATSSTSSREWGFGAIAEMLVGSSKEVRFPEKLIKRLNERLEKIAMGKDPVYRDQSLRSTIGIFYGQYQGASFQKQMRDNRKVEDLVLHFATAAQASLRKRATGDEWKEELEVQVGQFVKIIREALKTVHGVPRELTERLEAYSAKLTPKPISLTSINNGLTPTPVPMRSSSTLQTPTGSSIGPSSASTSEQGRRDSAASTLSMDPIADSALIQAVGRLFHVQASQLRLDVQSLRKTCTDKAAVADLKRCTANINLGGAWPGWREDFRSEEAWQGWKSQELSTLSQMIMRLCQNNPELLKTTTSSGAGSVPDGNSGTGSVRRVSATGLSNGADAGSVGRASPVISYGTAEDALSADGEEGFTYIPPDPRRVYQRALELCLDFDLEEIRNQEDAEEVSLSILSPGHVDLLKECAYWWRISTSFRALANLDYIRIKFQGGEAPLDCVSVALASVDKALQEAPMDNWMVADRQLLVRTYTQVFDGVMQGLCEAFQDVRTADPEEVASFASIVQEVHRTGFVRIEKSFERETVDLEEHIEDMKDSIRIHAIHEYTAKTTDLFSQILANEVVPLVQLVDWLEKAAKHLDRAYPCPLLNSIDPVSLVLEKQVPLFFDDLDSMKRQILEHALREHDALAFDDIFMLYHRTMTLWRMFKAFCPHVEPSFDVANWFEPHVQHWLMTTNKKTSEWVHTAVRSDRFLPIDSAEAYHSSSIDDLFGALQQPLEFIHSLKWPNPLKQAQFLTSLSRTFSHAIEQYCNSVEELFMEEMFPRSAEGQDAQQKQSAWMVKAKQTLQGEKKVEPFHFQPESCVKLNNIEAARILLDKLYERVDADKHARIIEQHASDPEVQKAVLHQRRRYIFTVKIVLGEGLQPINTSGSSRIDSFVTLSDERGNRIAKTRTIYETPDPRWDEVFDIPVEQSMWLAATVWDRKLVGDHALCGRAYLRLDPRYFGDLHSHELWLDLDTQGKLLLRVSMEGERDDILFHFGRAFRSLKRAEGDMVRIIVDKMSIFIRHCLSRQILRSLVKTSGINLDKALVNMKALYATALASTHASASVIPPVESEATRNRSKAQQLTDTEIEAAITPLLDYFDECLGTLKSSLSEKQALVVLTKVWKEVLNIIEGILLPPLSDAPTDMQQLSEKEVDIVFKWLSFLRNYFNAYDEETGTAGGVPLETLQNSKYREILQYLLWHDSSTDALMEECARSMQQSLRKQAGGQLAKSKSVYNQRSLGTIKQRKQDKKKEEEAPNNEILVMKLLRMRPGTQEFLASQLRLKAQLSALTGVQSHKDLRRESDQPRSRGAGNGPHSPVPPPK</sequence>
<evidence type="ECO:0000259" key="2">
    <source>
        <dbReference type="PROSITE" id="PS50004"/>
    </source>
</evidence>
<organism evidence="5 6">
    <name type="scientific">Tilletiaria anomala (strain ATCC 24038 / CBS 436.72 / UBC 951)</name>
    <dbReference type="NCBI Taxonomy" id="1037660"/>
    <lineage>
        <taxon>Eukaryota</taxon>
        <taxon>Fungi</taxon>
        <taxon>Dikarya</taxon>
        <taxon>Basidiomycota</taxon>
        <taxon>Ustilaginomycotina</taxon>
        <taxon>Exobasidiomycetes</taxon>
        <taxon>Georgefischeriales</taxon>
        <taxon>Tilletiariaceae</taxon>
        <taxon>Tilletiaria</taxon>
    </lineage>
</organism>
<dbReference type="HOGENOM" id="CLU_003023_0_0_1"/>
<evidence type="ECO:0000259" key="3">
    <source>
        <dbReference type="PROSITE" id="PS51258"/>
    </source>
</evidence>
<feature type="region of interest" description="Disordered" evidence="1">
    <location>
        <begin position="378"/>
        <end position="399"/>
    </location>
</feature>
<dbReference type="OrthoDB" id="2015333at2759"/>
<feature type="compositionally biased region" description="Basic and acidic residues" evidence="1">
    <location>
        <begin position="1357"/>
        <end position="1369"/>
    </location>
</feature>
<feature type="region of interest" description="Disordered" evidence="1">
    <location>
        <begin position="37"/>
        <end position="60"/>
    </location>
</feature>
<dbReference type="PANTHER" id="PTHR47263">
    <property type="entry name" value="ADENYLATE CYCLASE ACTIVATION PROTEIN GIT1"/>
    <property type="match status" value="1"/>
</dbReference>
<dbReference type="InterPro" id="IPR035892">
    <property type="entry name" value="C2_domain_sf"/>
</dbReference>
<dbReference type="InterPro" id="IPR052811">
    <property type="entry name" value="Glucose_resp_signaling"/>
</dbReference>
<dbReference type="InterPro" id="IPR014772">
    <property type="entry name" value="Munc13_dom-2"/>
</dbReference>
<dbReference type="PANTHER" id="PTHR47263:SF1">
    <property type="entry name" value="C2 DOMAIN PROTEIN (AFU_ORTHOLOGUE AFUA_7G02350)"/>
    <property type="match status" value="1"/>
</dbReference>
<feature type="region of interest" description="Disordered" evidence="1">
    <location>
        <begin position="1353"/>
        <end position="1385"/>
    </location>
</feature>
<dbReference type="Pfam" id="PF06292">
    <property type="entry name" value="MUN"/>
    <property type="match status" value="1"/>
</dbReference>
<dbReference type="GeneID" id="25261641"/>
<dbReference type="Gene3D" id="1.10.357.50">
    <property type="match status" value="1"/>
</dbReference>
<dbReference type="InParanoid" id="A0A066VTE0"/>